<dbReference type="OrthoDB" id="9809338at2"/>
<evidence type="ECO:0000313" key="6">
    <source>
        <dbReference type="Proteomes" id="UP000278006"/>
    </source>
</evidence>
<dbReference type="InterPro" id="IPR018060">
    <property type="entry name" value="HTH_AraC"/>
</dbReference>
<evidence type="ECO:0000256" key="1">
    <source>
        <dbReference type="ARBA" id="ARBA00023015"/>
    </source>
</evidence>
<dbReference type="SMART" id="SM00342">
    <property type="entry name" value="HTH_ARAC"/>
    <property type="match status" value="1"/>
</dbReference>
<dbReference type="Gene3D" id="2.60.120.10">
    <property type="entry name" value="Jelly Rolls"/>
    <property type="match status" value="1"/>
</dbReference>
<dbReference type="SUPFAM" id="SSF51182">
    <property type="entry name" value="RmlC-like cupins"/>
    <property type="match status" value="1"/>
</dbReference>
<keyword evidence="2" id="KW-0238">DNA-binding</keyword>
<sequence>MLPPDTRLHLRSYGQDGHAHQHDHLQIVLPVRGAMEIEVGGRGARLDHRQAALIVPQARHDQHARAPNCFLVLDCPTESLPARQLDAWQRQPFMPMPAHLHLLVEYLSRQAADAAAPGMVGPPIAPLGAALLLQALQADPAQGFMPASASAQRMLRVQQQVRSQLDHPWTVAEMACIAHWSASRLQAIFPQHTGLTPQQWLQRERLQLACRLLVHTPQSIAAIAQHCGYAGQSALTRAMRRNGYATPARYRREGQDKQGSSLP</sequence>
<evidence type="ECO:0000259" key="4">
    <source>
        <dbReference type="PROSITE" id="PS01124"/>
    </source>
</evidence>
<dbReference type="InterPro" id="IPR014710">
    <property type="entry name" value="RmlC-like_jellyroll"/>
</dbReference>
<organism evidence="5 6">
    <name type="scientific">Corticibacter populi</name>
    <dbReference type="NCBI Taxonomy" id="1550736"/>
    <lineage>
        <taxon>Bacteria</taxon>
        <taxon>Pseudomonadati</taxon>
        <taxon>Pseudomonadota</taxon>
        <taxon>Betaproteobacteria</taxon>
        <taxon>Burkholderiales</taxon>
        <taxon>Comamonadaceae</taxon>
        <taxon>Corticibacter</taxon>
    </lineage>
</organism>
<keyword evidence="1" id="KW-0805">Transcription regulation</keyword>
<dbReference type="GO" id="GO:0003700">
    <property type="term" value="F:DNA-binding transcription factor activity"/>
    <property type="evidence" value="ECO:0007669"/>
    <property type="project" value="InterPro"/>
</dbReference>
<feature type="domain" description="HTH araC/xylS-type" evidence="4">
    <location>
        <begin position="155"/>
        <end position="253"/>
    </location>
</feature>
<dbReference type="Proteomes" id="UP000278006">
    <property type="component" value="Unassembled WGS sequence"/>
</dbReference>
<keyword evidence="6" id="KW-1185">Reference proteome</keyword>
<dbReference type="AlphaFoldDB" id="A0A3M6QGJ5"/>
<dbReference type="InterPro" id="IPR009057">
    <property type="entry name" value="Homeodomain-like_sf"/>
</dbReference>
<dbReference type="RefSeq" id="WP_122231981.1">
    <property type="nucleotide sequence ID" value="NZ_RDQO01000009.1"/>
</dbReference>
<dbReference type="Pfam" id="PF12833">
    <property type="entry name" value="HTH_18"/>
    <property type="match status" value="1"/>
</dbReference>
<gene>
    <name evidence="5" type="ORF">D8I35_18605</name>
</gene>
<evidence type="ECO:0000256" key="3">
    <source>
        <dbReference type="ARBA" id="ARBA00023163"/>
    </source>
</evidence>
<keyword evidence="3" id="KW-0804">Transcription</keyword>
<dbReference type="PANTHER" id="PTHR46796">
    <property type="entry name" value="HTH-TYPE TRANSCRIPTIONAL ACTIVATOR RHAS-RELATED"/>
    <property type="match status" value="1"/>
</dbReference>
<protein>
    <submittedName>
        <fullName evidence="5">AraC family transcriptional regulator</fullName>
    </submittedName>
</protein>
<dbReference type="InterPro" id="IPR011051">
    <property type="entry name" value="RmlC_Cupin_sf"/>
</dbReference>
<dbReference type="InterPro" id="IPR050204">
    <property type="entry name" value="AraC_XylS_family_regulators"/>
</dbReference>
<name>A0A3M6QGJ5_9BURK</name>
<dbReference type="GO" id="GO:0043565">
    <property type="term" value="F:sequence-specific DNA binding"/>
    <property type="evidence" value="ECO:0007669"/>
    <property type="project" value="InterPro"/>
</dbReference>
<evidence type="ECO:0000256" key="2">
    <source>
        <dbReference type="ARBA" id="ARBA00023125"/>
    </source>
</evidence>
<dbReference type="PANTHER" id="PTHR46796:SF2">
    <property type="entry name" value="TRANSCRIPTIONAL REGULATORY PROTEIN"/>
    <property type="match status" value="1"/>
</dbReference>
<reference evidence="5 6" key="1">
    <citation type="submission" date="2018-10" db="EMBL/GenBank/DDBJ databases">
        <title>Draft genome of Cortibacter populi DSM10536.</title>
        <authorList>
            <person name="Bernier A.-M."/>
            <person name="Bernard K."/>
        </authorList>
    </citation>
    <scope>NUCLEOTIDE SEQUENCE [LARGE SCALE GENOMIC DNA]</scope>
    <source>
        <strain evidence="5 6">DSM 105136</strain>
    </source>
</reference>
<accession>A0A3M6QGJ5</accession>
<evidence type="ECO:0000313" key="5">
    <source>
        <dbReference type="EMBL" id="RMX02220.1"/>
    </source>
</evidence>
<dbReference type="SUPFAM" id="SSF46689">
    <property type="entry name" value="Homeodomain-like"/>
    <property type="match status" value="2"/>
</dbReference>
<comment type="caution">
    <text evidence="5">The sequence shown here is derived from an EMBL/GenBank/DDBJ whole genome shotgun (WGS) entry which is preliminary data.</text>
</comment>
<dbReference type="Gene3D" id="1.10.10.60">
    <property type="entry name" value="Homeodomain-like"/>
    <property type="match status" value="1"/>
</dbReference>
<proteinExistence type="predicted"/>
<dbReference type="PROSITE" id="PS01124">
    <property type="entry name" value="HTH_ARAC_FAMILY_2"/>
    <property type="match status" value="1"/>
</dbReference>
<dbReference type="EMBL" id="RDQO01000009">
    <property type="protein sequence ID" value="RMX02220.1"/>
    <property type="molecule type" value="Genomic_DNA"/>
</dbReference>